<dbReference type="PROSITE" id="PS51321">
    <property type="entry name" value="TFIIS_CENTRAL"/>
    <property type="match status" value="1"/>
</dbReference>
<dbReference type="SUPFAM" id="SSF46942">
    <property type="entry name" value="Elongation factor TFIIS domain 2"/>
    <property type="match status" value="1"/>
</dbReference>
<evidence type="ECO:0000256" key="1">
    <source>
        <dbReference type="SAM" id="MobiDB-lite"/>
    </source>
</evidence>
<organism evidence="3 4">
    <name type="scientific">Durusdinium trenchii</name>
    <dbReference type="NCBI Taxonomy" id="1381693"/>
    <lineage>
        <taxon>Eukaryota</taxon>
        <taxon>Sar</taxon>
        <taxon>Alveolata</taxon>
        <taxon>Dinophyceae</taxon>
        <taxon>Suessiales</taxon>
        <taxon>Symbiodiniaceae</taxon>
        <taxon>Durusdinium</taxon>
    </lineage>
</organism>
<proteinExistence type="predicted"/>
<feature type="region of interest" description="Disordered" evidence="1">
    <location>
        <begin position="204"/>
        <end position="244"/>
    </location>
</feature>
<dbReference type="InterPro" id="IPR003618">
    <property type="entry name" value="TFIIS_cen_dom"/>
</dbReference>
<evidence type="ECO:0000313" key="4">
    <source>
        <dbReference type="Proteomes" id="UP001642484"/>
    </source>
</evidence>
<feature type="domain" description="TFIIS central" evidence="2">
    <location>
        <begin position="25"/>
        <end position="143"/>
    </location>
</feature>
<keyword evidence="4" id="KW-1185">Reference proteome</keyword>
<sequence>MKLRLKHKGGPPERPNSTNAQEKSKDDQRRQAVVQGFDKKSGLGKRLAEGLERGMLKVACPRGEALTEGSEQYKAYKFQYKRLCTHLRRNNILSEKLKSGELDAEELASMGDEALMAESQRNELQQFRQESLQEALGITAEDSAHWTPSDNFACPRCDCDKCVYIQSFKGFHSHDDNNQEPVITIRCTSCKHLWKEDEVEGGRMAAGSFEDGVVQADPKPERSEAPSIWGDETPAEPWLLPASS</sequence>
<protein>
    <recommendedName>
        <fullName evidence="2">TFIIS central domain-containing protein</fullName>
    </recommendedName>
</protein>
<comment type="caution">
    <text evidence="3">The sequence shown here is derived from an EMBL/GenBank/DDBJ whole genome shotgun (WGS) entry which is preliminary data.</text>
</comment>
<dbReference type="Gene3D" id="1.10.472.30">
    <property type="entry name" value="Transcription elongation factor S-II, central domain"/>
    <property type="match status" value="1"/>
</dbReference>
<accession>A0ABP0J3E0</accession>
<dbReference type="InterPro" id="IPR036575">
    <property type="entry name" value="TFIIS_cen_dom_sf"/>
</dbReference>
<evidence type="ECO:0000259" key="2">
    <source>
        <dbReference type="PROSITE" id="PS51321"/>
    </source>
</evidence>
<dbReference type="Gene3D" id="2.20.25.10">
    <property type="match status" value="1"/>
</dbReference>
<feature type="region of interest" description="Disordered" evidence="1">
    <location>
        <begin position="1"/>
        <end position="39"/>
    </location>
</feature>
<dbReference type="EMBL" id="CAXAMN010004380">
    <property type="protein sequence ID" value="CAK9008872.1"/>
    <property type="molecule type" value="Genomic_DNA"/>
</dbReference>
<dbReference type="Pfam" id="PF07500">
    <property type="entry name" value="TFIIS_M"/>
    <property type="match status" value="1"/>
</dbReference>
<reference evidence="3 4" key="1">
    <citation type="submission" date="2024-02" db="EMBL/GenBank/DDBJ databases">
        <authorList>
            <person name="Chen Y."/>
            <person name="Shah S."/>
            <person name="Dougan E. K."/>
            <person name="Thang M."/>
            <person name="Chan C."/>
        </authorList>
    </citation>
    <scope>NUCLEOTIDE SEQUENCE [LARGE SCALE GENOMIC DNA]</scope>
</reference>
<name>A0ABP0J3E0_9DINO</name>
<gene>
    <name evidence="3" type="ORF">CCMP2556_LOCUS9420</name>
</gene>
<evidence type="ECO:0000313" key="3">
    <source>
        <dbReference type="EMBL" id="CAK9008872.1"/>
    </source>
</evidence>
<dbReference type="Proteomes" id="UP001642484">
    <property type="component" value="Unassembled WGS sequence"/>
</dbReference>
<dbReference type="SUPFAM" id="SSF57783">
    <property type="entry name" value="Zinc beta-ribbon"/>
    <property type="match status" value="1"/>
</dbReference>